<evidence type="ECO:0000313" key="9">
    <source>
        <dbReference type="EMBL" id="NYI86500.1"/>
    </source>
</evidence>
<proteinExistence type="inferred from homology"/>
<dbReference type="Gene3D" id="1.10.3720.10">
    <property type="entry name" value="MetI-like"/>
    <property type="match status" value="1"/>
</dbReference>
<evidence type="ECO:0000256" key="7">
    <source>
        <dbReference type="RuleBase" id="RU363032"/>
    </source>
</evidence>
<evidence type="ECO:0000256" key="1">
    <source>
        <dbReference type="ARBA" id="ARBA00004651"/>
    </source>
</evidence>
<dbReference type="CDD" id="cd06261">
    <property type="entry name" value="TM_PBP2"/>
    <property type="match status" value="1"/>
</dbReference>
<keyword evidence="4 7" id="KW-0812">Transmembrane</keyword>
<feature type="transmembrane region" description="Helical" evidence="7">
    <location>
        <begin position="18"/>
        <end position="39"/>
    </location>
</feature>
<comment type="similarity">
    <text evidence="7">Belongs to the binding-protein-dependent transport system permease family.</text>
</comment>
<dbReference type="SUPFAM" id="SSF161098">
    <property type="entry name" value="MetI-like"/>
    <property type="match status" value="1"/>
</dbReference>
<feature type="transmembrane region" description="Helical" evidence="7">
    <location>
        <begin position="73"/>
        <end position="96"/>
    </location>
</feature>
<organism evidence="9 10">
    <name type="scientific">Saccharopolyspora hordei</name>
    <dbReference type="NCBI Taxonomy" id="1838"/>
    <lineage>
        <taxon>Bacteria</taxon>
        <taxon>Bacillati</taxon>
        <taxon>Actinomycetota</taxon>
        <taxon>Actinomycetes</taxon>
        <taxon>Pseudonocardiales</taxon>
        <taxon>Pseudonocardiaceae</taxon>
        <taxon>Saccharopolyspora</taxon>
    </lineage>
</organism>
<dbReference type="InterPro" id="IPR000515">
    <property type="entry name" value="MetI-like"/>
</dbReference>
<dbReference type="EMBL" id="JACCFJ010000001">
    <property type="protein sequence ID" value="NYI86500.1"/>
    <property type="molecule type" value="Genomic_DNA"/>
</dbReference>
<sequence>MAGVGGAETPARKAKWTVLNIIVVVYALLPVLWILSLSFKTPETLADGNLIPREWTLENYAAIFSTSEFTRALVNSIGIALIATLIAVVLGTMAAYAIARLDFPGKRLLVGVSLLIAMFPQVSLVSPLFEIERVLGLFDTWPGLILPYITFSLPLAIYTLSAFFREIPWELEKAAKMDGATPGQAFAKVIAPLAAPGVFTTAILVFIFCWNDFLFAISLTSTENSRTVPVALQFFTGSSQFEDPTGSISAAAVVITIPIIVFVLLFQRRIVSGLTSGAVKG</sequence>
<feature type="domain" description="ABC transmembrane type-1" evidence="8">
    <location>
        <begin position="73"/>
        <end position="266"/>
    </location>
</feature>
<dbReference type="InterPro" id="IPR035906">
    <property type="entry name" value="MetI-like_sf"/>
</dbReference>
<dbReference type="Pfam" id="PF00528">
    <property type="entry name" value="BPD_transp_1"/>
    <property type="match status" value="1"/>
</dbReference>
<dbReference type="PANTHER" id="PTHR32243:SF18">
    <property type="entry name" value="INNER MEMBRANE ABC TRANSPORTER PERMEASE PROTEIN YCJP"/>
    <property type="match status" value="1"/>
</dbReference>
<feature type="transmembrane region" description="Helical" evidence="7">
    <location>
        <begin position="141"/>
        <end position="164"/>
    </location>
</feature>
<reference evidence="9 10" key="1">
    <citation type="submission" date="2020-07" db="EMBL/GenBank/DDBJ databases">
        <title>Sequencing the genomes of 1000 actinobacteria strains.</title>
        <authorList>
            <person name="Klenk H.-P."/>
        </authorList>
    </citation>
    <scope>NUCLEOTIDE SEQUENCE [LARGE SCALE GENOMIC DNA]</scope>
    <source>
        <strain evidence="9 10">DSM 44065</strain>
    </source>
</reference>
<accession>A0A853AV18</accession>
<dbReference type="Proteomes" id="UP000587002">
    <property type="component" value="Unassembled WGS sequence"/>
</dbReference>
<feature type="transmembrane region" description="Helical" evidence="7">
    <location>
        <begin position="108"/>
        <end position="129"/>
    </location>
</feature>
<feature type="transmembrane region" description="Helical" evidence="7">
    <location>
        <begin position="185"/>
        <end position="208"/>
    </location>
</feature>
<comment type="subcellular location">
    <subcellularLocation>
        <location evidence="1 7">Cell membrane</location>
        <topology evidence="1 7">Multi-pass membrane protein</topology>
    </subcellularLocation>
</comment>
<dbReference type="AlphaFoldDB" id="A0A853AV18"/>
<dbReference type="RefSeq" id="WP_179724257.1">
    <property type="nucleotide sequence ID" value="NZ_BAABFH010000001.1"/>
</dbReference>
<dbReference type="GO" id="GO:0005886">
    <property type="term" value="C:plasma membrane"/>
    <property type="evidence" value="ECO:0007669"/>
    <property type="project" value="UniProtKB-SubCell"/>
</dbReference>
<keyword evidence="6 7" id="KW-0472">Membrane</keyword>
<keyword evidence="5 7" id="KW-1133">Transmembrane helix</keyword>
<evidence type="ECO:0000256" key="5">
    <source>
        <dbReference type="ARBA" id="ARBA00022989"/>
    </source>
</evidence>
<name>A0A853AV18_9PSEU</name>
<evidence type="ECO:0000313" key="10">
    <source>
        <dbReference type="Proteomes" id="UP000587002"/>
    </source>
</evidence>
<evidence type="ECO:0000259" key="8">
    <source>
        <dbReference type="PROSITE" id="PS50928"/>
    </source>
</evidence>
<comment type="caution">
    <text evidence="9">The sequence shown here is derived from an EMBL/GenBank/DDBJ whole genome shotgun (WGS) entry which is preliminary data.</text>
</comment>
<evidence type="ECO:0000256" key="2">
    <source>
        <dbReference type="ARBA" id="ARBA00022448"/>
    </source>
</evidence>
<protein>
    <submittedName>
        <fullName evidence="9">Multiple sugar transport system permease protein</fullName>
    </submittedName>
</protein>
<keyword evidence="10" id="KW-1185">Reference proteome</keyword>
<evidence type="ECO:0000256" key="3">
    <source>
        <dbReference type="ARBA" id="ARBA00022475"/>
    </source>
</evidence>
<dbReference type="PROSITE" id="PS50928">
    <property type="entry name" value="ABC_TM1"/>
    <property type="match status" value="1"/>
</dbReference>
<gene>
    <name evidence="9" type="ORF">HNR68_005130</name>
</gene>
<keyword evidence="9" id="KW-0762">Sugar transport</keyword>
<dbReference type="GO" id="GO:0055085">
    <property type="term" value="P:transmembrane transport"/>
    <property type="evidence" value="ECO:0007669"/>
    <property type="project" value="InterPro"/>
</dbReference>
<evidence type="ECO:0000256" key="4">
    <source>
        <dbReference type="ARBA" id="ARBA00022692"/>
    </source>
</evidence>
<feature type="transmembrane region" description="Helical" evidence="7">
    <location>
        <begin position="248"/>
        <end position="266"/>
    </location>
</feature>
<dbReference type="PANTHER" id="PTHR32243">
    <property type="entry name" value="MALTOSE TRANSPORT SYSTEM PERMEASE-RELATED"/>
    <property type="match status" value="1"/>
</dbReference>
<keyword evidence="2 7" id="KW-0813">Transport</keyword>
<evidence type="ECO:0000256" key="6">
    <source>
        <dbReference type="ARBA" id="ARBA00023136"/>
    </source>
</evidence>
<dbReference type="InterPro" id="IPR050901">
    <property type="entry name" value="BP-dep_ABC_trans_perm"/>
</dbReference>
<keyword evidence="3" id="KW-1003">Cell membrane</keyword>